<dbReference type="Pfam" id="PF03309">
    <property type="entry name" value="Pan_kinase"/>
    <property type="match status" value="1"/>
</dbReference>
<evidence type="ECO:0000256" key="2">
    <source>
        <dbReference type="ARBA" id="ARBA00001958"/>
    </source>
</evidence>
<protein>
    <recommendedName>
        <fullName evidence="15 16">Type III pantothenate kinase</fullName>
        <ecNumber evidence="6 16">2.7.1.33</ecNumber>
    </recommendedName>
    <alternativeName>
        <fullName evidence="16">PanK-III</fullName>
    </alternativeName>
    <alternativeName>
        <fullName evidence="16">Pantothenic acid kinase</fullName>
    </alternativeName>
</protein>
<dbReference type="InterPro" id="IPR043129">
    <property type="entry name" value="ATPase_NBD"/>
</dbReference>
<dbReference type="PANTHER" id="PTHR34265:SF1">
    <property type="entry name" value="TYPE III PANTOTHENATE KINASE"/>
    <property type="match status" value="1"/>
</dbReference>
<evidence type="ECO:0000256" key="16">
    <source>
        <dbReference type="HAMAP-Rule" id="MF_01274"/>
    </source>
</evidence>
<comment type="pathway">
    <text evidence="4 16">Cofactor biosynthesis; coenzyme A biosynthesis; CoA from (R)-pantothenate: step 1/5.</text>
</comment>
<dbReference type="PANTHER" id="PTHR34265">
    <property type="entry name" value="TYPE III PANTOTHENATE KINASE"/>
    <property type="match status" value="1"/>
</dbReference>
<dbReference type="Gene3D" id="3.30.420.40">
    <property type="match status" value="1"/>
</dbReference>
<dbReference type="CDD" id="cd24015">
    <property type="entry name" value="ASKHA_NBD_PanK-III"/>
    <property type="match status" value="1"/>
</dbReference>
<dbReference type="GO" id="GO:0004594">
    <property type="term" value="F:pantothenate kinase activity"/>
    <property type="evidence" value="ECO:0007669"/>
    <property type="project" value="UniProtKB-EC"/>
</dbReference>
<evidence type="ECO:0000256" key="5">
    <source>
        <dbReference type="ARBA" id="ARBA00011738"/>
    </source>
</evidence>
<evidence type="ECO:0000256" key="9">
    <source>
        <dbReference type="ARBA" id="ARBA00022741"/>
    </source>
</evidence>
<evidence type="ECO:0000256" key="12">
    <source>
        <dbReference type="ARBA" id="ARBA00022958"/>
    </source>
</evidence>
<evidence type="ECO:0000256" key="13">
    <source>
        <dbReference type="ARBA" id="ARBA00022993"/>
    </source>
</evidence>
<feature type="binding site" evidence="16">
    <location>
        <begin position="11"/>
        <end position="18"/>
    </location>
    <ligand>
        <name>ATP</name>
        <dbReference type="ChEBI" id="CHEBI:30616"/>
    </ligand>
</feature>
<evidence type="ECO:0000256" key="8">
    <source>
        <dbReference type="ARBA" id="ARBA00022679"/>
    </source>
</evidence>
<dbReference type="EMBL" id="JAIHOM010000014">
    <property type="protein sequence ID" value="MCW6035474.1"/>
    <property type="molecule type" value="Genomic_DNA"/>
</dbReference>
<dbReference type="NCBIfam" id="TIGR00671">
    <property type="entry name" value="baf"/>
    <property type="match status" value="1"/>
</dbReference>
<keyword evidence="9 16" id="KW-0547">Nucleotide-binding</keyword>
<evidence type="ECO:0000313" key="17">
    <source>
        <dbReference type="EMBL" id="MCW6035474.1"/>
    </source>
</evidence>
<dbReference type="HAMAP" id="MF_01274">
    <property type="entry name" value="Pantothen_kinase_3"/>
    <property type="match status" value="1"/>
</dbReference>
<evidence type="ECO:0000256" key="4">
    <source>
        <dbReference type="ARBA" id="ARBA00005225"/>
    </source>
</evidence>
<comment type="caution">
    <text evidence="17">The sequence shown here is derived from an EMBL/GenBank/DDBJ whole genome shotgun (WGS) entry which is preliminary data.</text>
</comment>
<evidence type="ECO:0000256" key="10">
    <source>
        <dbReference type="ARBA" id="ARBA00022777"/>
    </source>
</evidence>
<keyword evidence="18" id="KW-1185">Reference proteome</keyword>
<organism evidence="17 18">
    <name type="scientific">Spirulina subsalsa FACHB-351</name>
    <dbReference type="NCBI Taxonomy" id="234711"/>
    <lineage>
        <taxon>Bacteria</taxon>
        <taxon>Bacillati</taxon>
        <taxon>Cyanobacteriota</taxon>
        <taxon>Cyanophyceae</taxon>
        <taxon>Spirulinales</taxon>
        <taxon>Spirulinaceae</taxon>
        <taxon>Spirulina</taxon>
    </lineage>
</organism>
<evidence type="ECO:0000256" key="14">
    <source>
        <dbReference type="ARBA" id="ARBA00038036"/>
    </source>
</evidence>
<dbReference type="EC" id="2.7.1.33" evidence="6 16"/>
<comment type="subunit">
    <text evidence="5 16">Homodimer.</text>
</comment>
<feature type="active site" description="Proton acceptor" evidence="16">
    <location>
        <position position="96"/>
    </location>
</feature>
<comment type="cofactor">
    <cofactor evidence="2">
        <name>K(+)</name>
        <dbReference type="ChEBI" id="CHEBI:29103"/>
    </cofactor>
</comment>
<evidence type="ECO:0000256" key="6">
    <source>
        <dbReference type="ARBA" id="ARBA00012102"/>
    </source>
</evidence>
<keyword evidence="10 16" id="KW-0418">Kinase</keyword>
<keyword evidence="8 16" id="KW-0808">Transferase</keyword>
<dbReference type="RefSeq" id="WP_265263161.1">
    <property type="nucleotide sequence ID" value="NZ_JAIHOM010000014.1"/>
</dbReference>
<evidence type="ECO:0000256" key="3">
    <source>
        <dbReference type="ARBA" id="ARBA00004496"/>
    </source>
</evidence>
<keyword evidence="12 16" id="KW-0630">Potassium</keyword>
<dbReference type="Proteomes" id="UP001526426">
    <property type="component" value="Unassembled WGS sequence"/>
</dbReference>
<evidence type="ECO:0000256" key="11">
    <source>
        <dbReference type="ARBA" id="ARBA00022840"/>
    </source>
</evidence>
<sequence>MTMELEALALSIGNSRLHFAGLRGDKIEWVAHAAHLRGGLEELPEAITSFLSLSLPLYLASVVPQQTEFWELYPHTEILTLADLPIQGLYPTMGIDRALALYGALRTYGAPCLVIDGGTALTFTGAVRGGNGYQLAGGSILPGLGTQFQSLYRNTAALPYLSLPLALPERWCHDTNEAIASGILYTVLAGVQDFLSDWGARFPKSAMVVTGGDQARFLAYWRSRYPESPFSLIGDPYLIFAGIQACIHGRMKNAV</sequence>
<comment type="similarity">
    <text evidence="14 16">Belongs to the type III pantothenate kinase family.</text>
</comment>
<evidence type="ECO:0000313" key="18">
    <source>
        <dbReference type="Proteomes" id="UP001526426"/>
    </source>
</evidence>
<feature type="binding site" evidence="16">
    <location>
        <position position="90"/>
    </location>
    <ligand>
        <name>substrate</name>
    </ligand>
</feature>
<evidence type="ECO:0000256" key="1">
    <source>
        <dbReference type="ARBA" id="ARBA00001206"/>
    </source>
</evidence>
<proteinExistence type="inferred from homology"/>
<keyword evidence="13 16" id="KW-0173">Coenzyme A biosynthesis</keyword>
<name>A0ABT3L1U8_9CYAN</name>
<dbReference type="InterPro" id="IPR004619">
    <property type="entry name" value="Type_III_PanK"/>
</dbReference>
<accession>A0ABT3L1U8</accession>
<comment type="subcellular location">
    <subcellularLocation>
        <location evidence="3 16">Cytoplasm</location>
    </subcellularLocation>
</comment>
<feature type="binding site" evidence="16">
    <location>
        <position position="175"/>
    </location>
    <ligand>
        <name>substrate</name>
    </ligand>
</feature>
<reference evidence="17 18" key="1">
    <citation type="submission" date="2021-08" db="EMBL/GenBank/DDBJ databases">
        <title>Draft genome sequence of Spirulina subsalsa with high tolerance to salinity and hype-accumulation of phycocyanin.</title>
        <authorList>
            <person name="Pei H."/>
            <person name="Jiang L."/>
        </authorList>
    </citation>
    <scope>NUCLEOTIDE SEQUENCE [LARGE SCALE GENOMIC DNA]</scope>
    <source>
        <strain evidence="17 18">FACHB-351</strain>
    </source>
</reference>
<feature type="binding site" evidence="16">
    <location>
        <position position="119"/>
    </location>
    <ligand>
        <name>ATP</name>
        <dbReference type="ChEBI" id="CHEBI:30616"/>
    </ligand>
</feature>
<comment type="function">
    <text evidence="16">Catalyzes the phosphorylation of pantothenate (Pan), the first step in CoA biosynthesis.</text>
</comment>
<keyword evidence="7 16" id="KW-0963">Cytoplasm</keyword>
<evidence type="ECO:0000256" key="15">
    <source>
        <dbReference type="ARBA" id="ARBA00040883"/>
    </source>
</evidence>
<dbReference type="SUPFAM" id="SSF53067">
    <property type="entry name" value="Actin-like ATPase domain"/>
    <property type="match status" value="2"/>
</dbReference>
<evidence type="ECO:0000256" key="7">
    <source>
        <dbReference type="ARBA" id="ARBA00022490"/>
    </source>
</evidence>
<comment type="catalytic activity">
    <reaction evidence="1 16">
        <text>(R)-pantothenate + ATP = (R)-4'-phosphopantothenate + ADP + H(+)</text>
        <dbReference type="Rhea" id="RHEA:16373"/>
        <dbReference type="ChEBI" id="CHEBI:10986"/>
        <dbReference type="ChEBI" id="CHEBI:15378"/>
        <dbReference type="ChEBI" id="CHEBI:29032"/>
        <dbReference type="ChEBI" id="CHEBI:30616"/>
        <dbReference type="ChEBI" id="CHEBI:456216"/>
        <dbReference type="EC" id="2.7.1.33"/>
    </reaction>
</comment>
<keyword evidence="11 16" id="KW-0067">ATP-binding</keyword>
<feature type="binding site" evidence="16">
    <location>
        <position position="116"/>
    </location>
    <ligand>
        <name>K(+)</name>
        <dbReference type="ChEBI" id="CHEBI:29103"/>
    </ligand>
</feature>
<keyword evidence="16" id="KW-0479">Metal-binding</keyword>
<comment type="cofactor">
    <cofactor evidence="16">
        <name>NH4(+)</name>
        <dbReference type="ChEBI" id="CHEBI:28938"/>
    </cofactor>
    <cofactor evidence="16">
        <name>K(+)</name>
        <dbReference type="ChEBI" id="CHEBI:29103"/>
    </cofactor>
    <text evidence="16">A monovalent cation. Ammonium or potassium.</text>
</comment>
<feature type="binding site" evidence="16">
    <location>
        <begin position="94"/>
        <end position="97"/>
    </location>
    <ligand>
        <name>substrate</name>
    </ligand>
</feature>
<dbReference type="NCBIfam" id="NF009871">
    <property type="entry name" value="PRK13331.1"/>
    <property type="match status" value="1"/>
</dbReference>
<gene>
    <name evidence="16" type="primary">coaX</name>
    <name evidence="17" type="ORF">K4A83_04180</name>
</gene>